<dbReference type="Proteomes" id="UP001153076">
    <property type="component" value="Unassembled WGS sequence"/>
</dbReference>
<dbReference type="PANTHER" id="PTHR46328:SF30">
    <property type="entry name" value="OS04G0641500 PROTEIN"/>
    <property type="match status" value="1"/>
</dbReference>
<dbReference type="InterPro" id="IPR004330">
    <property type="entry name" value="FAR1_DNA_bnd_dom"/>
</dbReference>
<proteinExistence type="predicted"/>
<sequence>MAGSGLDLLGKRGLGNVKVRRYPSLELRLISLNLAETGKPTPNFAHCNIRTPQSRGRRGMKNATLGLDNFSSSSISVMSRTSALSYYSASYRGRIAHFPVPLHRYATCVGFSVRKSSTTKNKSGKIWKVFVCSKQGYRKPHKTPPQSAIALANVISRAKENVEERRVNRRRVETREECNARMVVSSMNDGQFESLKEIPACFKVDRWMKLAAKKPIFELDTIVSTSYAQVGQQNRMIPDAWSRLYKCMDLAGRDVDKLQYVINAAESIQQKLEEVVGGGSMSNASTDLQTYFGCTVPDIVEIQPPPVSVTKERAKRMKTRVEKAVEQ</sequence>
<protein>
    <recommendedName>
        <fullName evidence="1">FAR1 domain-containing protein</fullName>
    </recommendedName>
</protein>
<accession>A0A9Q1GLP5</accession>
<gene>
    <name evidence="2" type="ORF">Cgig2_026774</name>
</gene>
<organism evidence="2 3">
    <name type="scientific">Carnegiea gigantea</name>
    <dbReference type="NCBI Taxonomy" id="171969"/>
    <lineage>
        <taxon>Eukaryota</taxon>
        <taxon>Viridiplantae</taxon>
        <taxon>Streptophyta</taxon>
        <taxon>Embryophyta</taxon>
        <taxon>Tracheophyta</taxon>
        <taxon>Spermatophyta</taxon>
        <taxon>Magnoliopsida</taxon>
        <taxon>eudicotyledons</taxon>
        <taxon>Gunneridae</taxon>
        <taxon>Pentapetalae</taxon>
        <taxon>Caryophyllales</taxon>
        <taxon>Cactineae</taxon>
        <taxon>Cactaceae</taxon>
        <taxon>Cactoideae</taxon>
        <taxon>Echinocereeae</taxon>
        <taxon>Carnegiea</taxon>
    </lineage>
</organism>
<dbReference type="Pfam" id="PF03101">
    <property type="entry name" value="FAR1"/>
    <property type="match status" value="1"/>
</dbReference>
<evidence type="ECO:0000259" key="1">
    <source>
        <dbReference type="Pfam" id="PF03101"/>
    </source>
</evidence>
<keyword evidence="3" id="KW-1185">Reference proteome</keyword>
<reference evidence="2" key="1">
    <citation type="submission" date="2022-04" db="EMBL/GenBank/DDBJ databases">
        <title>Carnegiea gigantea Genome sequencing and assembly v2.</title>
        <authorList>
            <person name="Copetti D."/>
            <person name="Sanderson M.J."/>
            <person name="Burquez A."/>
            <person name="Wojciechowski M.F."/>
        </authorList>
    </citation>
    <scope>NUCLEOTIDE SEQUENCE</scope>
    <source>
        <strain evidence="2">SGP5-SGP5p</strain>
        <tissue evidence="2">Aerial part</tissue>
    </source>
</reference>
<dbReference type="PANTHER" id="PTHR46328">
    <property type="entry name" value="FAR-RED IMPAIRED RESPONSIVE (FAR1) FAMILY PROTEIN-RELATED"/>
    <property type="match status" value="1"/>
</dbReference>
<comment type="caution">
    <text evidence="2">The sequence shown here is derived from an EMBL/GenBank/DDBJ whole genome shotgun (WGS) entry which is preliminary data.</text>
</comment>
<evidence type="ECO:0000313" key="2">
    <source>
        <dbReference type="EMBL" id="KAJ8421479.1"/>
    </source>
</evidence>
<name>A0A9Q1GLP5_9CARY</name>
<evidence type="ECO:0000313" key="3">
    <source>
        <dbReference type="Proteomes" id="UP001153076"/>
    </source>
</evidence>
<dbReference type="EMBL" id="JAKOGI010002703">
    <property type="protein sequence ID" value="KAJ8421479.1"/>
    <property type="molecule type" value="Genomic_DNA"/>
</dbReference>
<feature type="domain" description="FAR1" evidence="1">
    <location>
        <begin position="104"/>
        <end position="193"/>
    </location>
</feature>
<dbReference type="AlphaFoldDB" id="A0A9Q1GLP5"/>